<evidence type="ECO:0000256" key="1">
    <source>
        <dbReference type="ARBA" id="ARBA00004127"/>
    </source>
</evidence>
<protein>
    <submittedName>
        <fullName evidence="5">Peptide ABC transporter ATP-binding protein</fullName>
    </submittedName>
</protein>
<dbReference type="RefSeq" id="WP_265747578.1">
    <property type="nucleotide sequence ID" value="NZ_BQXH01000022.1"/>
</dbReference>
<feature type="transmembrane region" description="Helical" evidence="3">
    <location>
        <begin position="12"/>
        <end position="33"/>
    </location>
</feature>
<feature type="transmembrane region" description="Helical" evidence="3">
    <location>
        <begin position="269"/>
        <end position="286"/>
    </location>
</feature>
<feature type="transmembrane region" description="Helical" evidence="3">
    <location>
        <begin position="71"/>
        <end position="89"/>
    </location>
</feature>
<dbReference type="SUPFAM" id="SSF103481">
    <property type="entry name" value="Multidrug resistance efflux transporter EmrE"/>
    <property type="match status" value="2"/>
</dbReference>
<keyword evidence="6" id="KW-1185">Reference proteome</keyword>
<organism evidence="5 6">
    <name type="scientific">Ligilactobacillus pabuli</name>
    <dbReference type="NCBI Taxonomy" id="2886039"/>
    <lineage>
        <taxon>Bacteria</taxon>
        <taxon>Bacillati</taxon>
        <taxon>Bacillota</taxon>
        <taxon>Bacilli</taxon>
        <taxon>Lactobacillales</taxon>
        <taxon>Lactobacillaceae</taxon>
        <taxon>Ligilactobacillus</taxon>
    </lineage>
</organism>
<feature type="domain" description="EamA" evidence="4">
    <location>
        <begin position="151"/>
        <end position="283"/>
    </location>
</feature>
<dbReference type="InterPro" id="IPR037185">
    <property type="entry name" value="EmrE-like"/>
</dbReference>
<dbReference type="EMBL" id="BQXH01000022">
    <property type="protein sequence ID" value="GKS82230.1"/>
    <property type="molecule type" value="Genomic_DNA"/>
</dbReference>
<name>A0ABQ5JNN8_9LACO</name>
<feature type="transmembrane region" description="Helical" evidence="3">
    <location>
        <begin position="212"/>
        <end position="231"/>
    </location>
</feature>
<keyword evidence="3" id="KW-1133">Transmembrane helix</keyword>
<evidence type="ECO:0000313" key="5">
    <source>
        <dbReference type="EMBL" id="GKS82230.1"/>
    </source>
</evidence>
<feature type="transmembrane region" description="Helical" evidence="3">
    <location>
        <begin position="125"/>
        <end position="144"/>
    </location>
</feature>
<gene>
    <name evidence="5" type="ORF">LPAF129_19160</name>
</gene>
<feature type="transmembrane region" description="Helical" evidence="3">
    <location>
        <begin position="182"/>
        <end position="200"/>
    </location>
</feature>
<comment type="similarity">
    <text evidence="2">Belongs to the EamA transporter family.</text>
</comment>
<evidence type="ECO:0000256" key="3">
    <source>
        <dbReference type="SAM" id="Phobius"/>
    </source>
</evidence>
<feature type="transmembrane region" description="Helical" evidence="3">
    <location>
        <begin position="101"/>
        <end position="118"/>
    </location>
</feature>
<sequence length="289" mass="31736">MKTAAPNVHKGIWLNLSLVAVMALTPVLNKFSITSLTPLQAAFLNAFFSTIMTLIAIGVKKEQIPNLWRNKLVLLLGLTNAIGIILQYVSVSLLDPVSVELFGRFYIVFALILSVILLHEKIQKADLVPIIFTLLGTALITNWHGNLHSVLGMVAAISYTFFFALTNLLAKKNIEHVSTNVLLLYNQGISALILGGGVVVTRQFHFDLVGGILPIFGSAFFSGFFGLVLFYEGLKYISFRDANLIRSLNPVFVFIFSIFFFTVPITPSFIAGAVLIVASIVWLGLMKKA</sequence>
<keyword evidence="5" id="KW-0067">ATP-binding</keyword>
<feature type="transmembrane region" description="Helical" evidence="3">
    <location>
        <begin position="243"/>
        <end position="263"/>
    </location>
</feature>
<dbReference type="Pfam" id="PF00892">
    <property type="entry name" value="EamA"/>
    <property type="match status" value="2"/>
</dbReference>
<feature type="transmembrane region" description="Helical" evidence="3">
    <location>
        <begin position="39"/>
        <end position="59"/>
    </location>
</feature>
<dbReference type="InterPro" id="IPR000620">
    <property type="entry name" value="EamA_dom"/>
</dbReference>
<feature type="domain" description="EamA" evidence="4">
    <location>
        <begin position="10"/>
        <end position="141"/>
    </location>
</feature>
<keyword evidence="5" id="KW-0547">Nucleotide-binding</keyword>
<reference evidence="5" key="1">
    <citation type="journal article" date="2022" name="Int. J. Syst. Evol. Microbiol.">
        <title>A novel species of lactic acid bacteria, Ligilactobacillus pabuli sp. nov., isolated from alfalfa silage.</title>
        <authorList>
            <person name="Tohno M."/>
            <person name="Tanizawa Y."/>
            <person name="Sawada H."/>
            <person name="Sakamoto M."/>
            <person name="Ohkuma M."/>
            <person name="Kobayashi H."/>
        </authorList>
    </citation>
    <scope>NUCLEOTIDE SEQUENCE</scope>
    <source>
        <strain evidence="5">AF129</strain>
    </source>
</reference>
<comment type="caution">
    <text evidence="5">The sequence shown here is derived from an EMBL/GenBank/DDBJ whole genome shotgun (WGS) entry which is preliminary data.</text>
</comment>
<proteinExistence type="inferred from homology"/>
<feature type="transmembrane region" description="Helical" evidence="3">
    <location>
        <begin position="150"/>
        <end position="170"/>
    </location>
</feature>
<evidence type="ECO:0000259" key="4">
    <source>
        <dbReference type="Pfam" id="PF00892"/>
    </source>
</evidence>
<accession>A0ABQ5JNN8</accession>
<dbReference type="PANTHER" id="PTHR22911">
    <property type="entry name" value="ACYL-MALONYL CONDENSING ENZYME-RELATED"/>
    <property type="match status" value="1"/>
</dbReference>
<keyword evidence="3" id="KW-0812">Transmembrane</keyword>
<dbReference type="GO" id="GO:0005524">
    <property type="term" value="F:ATP binding"/>
    <property type="evidence" value="ECO:0007669"/>
    <property type="project" value="UniProtKB-KW"/>
</dbReference>
<keyword evidence="3" id="KW-0472">Membrane</keyword>
<dbReference type="Proteomes" id="UP001055149">
    <property type="component" value="Unassembled WGS sequence"/>
</dbReference>
<evidence type="ECO:0000256" key="2">
    <source>
        <dbReference type="ARBA" id="ARBA00007362"/>
    </source>
</evidence>
<comment type="subcellular location">
    <subcellularLocation>
        <location evidence="1">Endomembrane system</location>
        <topology evidence="1">Multi-pass membrane protein</topology>
    </subcellularLocation>
</comment>
<evidence type="ECO:0000313" key="6">
    <source>
        <dbReference type="Proteomes" id="UP001055149"/>
    </source>
</evidence>